<evidence type="ECO:0000256" key="2">
    <source>
        <dbReference type="PROSITE-ProRule" id="PRU00169"/>
    </source>
</evidence>
<keyword evidence="6" id="KW-1185">Reference proteome</keyword>
<dbReference type="PANTHER" id="PTHR44591:SF3">
    <property type="entry name" value="RESPONSE REGULATORY DOMAIN-CONTAINING PROTEIN"/>
    <property type="match status" value="1"/>
</dbReference>
<dbReference type="CDD" id="cd00156">
    <property type="entry name" value="REC"/>
    <property type="match status" value="1"/>
</dbReference>
<dbReference type="SUPFAM" id="SSF52172">
    <property type="entry name" value="CheY-like"/>
    <property type="match status" value="1"/>
</dbReference>
<dbReference type="InterPro" id="IPR001789">
    <property type="entry name" value="Sig_transdc_resp-reg_receiver"/>
</dbReference>
<feature type="domain" description="Response regulatory" evidence="4">
    <location>
        <begin position="22"/>
        <end position="140"/>
    </location>
</feature>
<dbReference type="Proteomes" id="UP001161388">
    <property type="component" value="Unassembled WGS sequence"/>
</dbReference>
<proteinExistence type="predicted"/>
<evidence type="ECO:0000259" key="4">
    <source>
        <dbReference type="PROSITE" id="PS50110"/>
    </source>
</evidence>
<dbReference type="EMBL" id="BSNL01000001">
    <property type="protein sequence ID" value="GLQ27482.1"/>
    <property type="molecule type" value="Genomic_DNA"/>
</dbReference>
<evidence type="ECO:0000256" key="3">
    <source>
        <dbReference type="SAM" id="MobiDB-lite"/>
    </source>
</evidence>
<feature type="modified residue" description="4-aspartylphosphate" evidence="2">
    <location>
        <position position="73"/>
    </location>
</feature>
<evidence type="ECO:0000313" key="6">
    <source>
        <dbReference type="Proteomes" id="UP001161388"/>
    </source>
</evidence>
<dbReference type="SMART" id="SM00448">
    <property type="entry name" value="REC"/>
    <property type="match status" value="1"/>
</dbReference>
<organism evidence="5 6">
    <name type="scientific">Sulfitobacter pacificus</name>
    <dbReference type="NCBI Taxonomy" id="1499314"/>
    <lineage>
        <taxon>Bacteria</taxon>
        <taxon>Pseudomonadati</taxon>
        <taxon>Pseudomonadota</taxon>
        <taxon>Alphaproteobacteria</taxon>
        <taxon>Rhodobacterales</taxon>
        <taxon>Roseobacteraceae</taxon>
        <taxon>Sulfitobacter</taxon>
    </lineage>
</organism>
<dbReference type="PROSITE" id="PS50110">
    <property type="entry name" value="RESPONSE_REGULATORY"/>
    <property type="match status" value="1"/>
</dbReference>
<dbReference type="PANTHER" id="PTHR44591">
    <property type="entry name" value="STRESS RESPONSE REGULATOR PROTEIN 1"/>
    <property type="match status" value="1"/>
</dbReference>
<protein>
    <recommendedName>
        <fullName evidence="4">Response regulatory domain-containing protein</fullName>
    </recommendedName>
</protein>
<sequence length="258" mass="28008">MPAPQITYPSPLTPLSNTPPLEVLILDDERFDRHRLARLCSGLEFPCAISNATSLTEFQDLLAQTTFGLILLDYALPDGTGLEALNMMHLCARNLNTPALMVSGLAESGIMDQAEAAGCYRFLEKDTLSSEAFACAVKDALTLTVPLVASDSARFESAEVEQLLARAVALYAQDIKPMVSRLMRQMRNLRAQQPLDDAPASHAAEQNCLSLWSFLIEMERQDGATLLANVTRTAPTGTPAPPEPKSSKPPSPFSAPRH</sequence>
<feature type="compositionally biased region" description="Pro residues" evidence="3">
    <location>
        <begin position="238"/>
        <end position="258"/>
    </location>
</feature>
<feature type="region of interest" description="Disordered" evidence="3">
    <location>
        <begin position="230"/>
        <end position="258"/>
    </location>
</feature>
<keyword evidence="1 2" id="KW-0597">Phosphoprotein</keyword>
<dbReference type="RefSeq" id="WP_284373523.1">
    <property type="nucleotide sequence ID" value="NZ_BSNL01000001.1"/>
</dbReference>
<dbReference type="InterPro" id="IPR011006">
    <property type="entry name" value="CheY-like_superfamily"/>
</dbReference>
<evidence type="ECO:0000256" key="1">
    <source>
        <dbReference type="ARBA" id="ARBA00022553"/>
    </source>
</evidence>
<reference evidence="5" key="2">
    <citation type="submission" date="2023-01" db="EMBL/GenBank/DDBJ databases">
        <title>Draft genome sequence of Sulfitobacter pacificus strain NBRC 109915.</title>
        <authorList>
            <person name="Sun Q."/>
            <person name="Mori K."/>
        </authorList>
    </citation>
    <scope>NUCLEOTIDE SEQUENCE</scope>
    <source>
        <strain evidence="5">NBRC 109915</strain>
    </source>
</reference>
<dbReference type="Gene3D" id="3.40.50.2300">
    <property type="match status" value="1"/>
</dbReference>
<dbReference type="InterPro" id="IPR050595">
    <property type="entry name" value="Bact_response_regulator"/>
</dbReference>
<reference evidence="5" key="1">
    <citation type="journal article" date="2014" name="Int. J. Syst. Evol. Microbiol.">
        <title>Complete genome of a new Firmicutes species belonging to the dominant human colonic microbiota ('Ruminococcus bicirculans') reveals two chromosomes and a selective capacity to utilize plant glucans.</title>
        <authorList>
            <consortium name="NISC Comparative Sequencing Program"/>
            <person name="Wegmann U."/>
            <person name="Louis P."/>
            <person name="Goesmann A."/>
            <person name="Henrissat B."/>
            <person name="Duncan S.H."/>
            <person name="Flint H.J."/>
        </authorList>
    </citation>
    <scope>NUCLEOTIDE SEQUENCE</scope>
    <source>
        <strain evidence="5">NBRC 109915</strain>
    </source>
</reference>
<evidence type="ECO:0000313" key="5">
    <source>
        <dbReference type="EMBL" id="GLQ27482.1"/>
    </source>
</evidence>
<gene>
    <name evidence="5" type="ORF">GCM10007927_22850</name>
</gene>
<comment type="caution">
    <text evidence="5">The sequence shown here is derived from an EMBL/GenBank/DDBJ whole genome shotgun (WGS) entry which is preliminary data.</text>
</comment>
<accession>A0ABQ5VK42</accession>
<name>A0ABQ5VK42_9RHOB</name>
<dbReference type="Pfam" id="PF00072">
    <property type="entry name" value="Response_reg"/>
    <property type="match status" value="1"/>
</dbReference>